<dbReference type="GO" id="GO:0005737">
    <property type="term" value="C:cytoplasm"/>
    <property type="evidence" value="ECO:0007669"/>
    <property type="project" value="UniProtKB-SubCell"/>
</dbReference>
<feature type="domain" description="Xrn1 N-terminal" evidence="7">
    <location>
        <begin position="1"/>
        <end position="227"/>
    </location>
</feature>
<comment type="subcellular location">
    <subcellularLocation>
        <location evidence="5">Cytoplasm</location>
    </subcellularLocation>
</comment>
<evidence type="ECO:0000256" key="5">
    <source>
        <dbReference type="PIRNR" id="PIRNR006743"/>
    </source>
</evidence>
<keyword evidence="5" id="KW-0694">RNA-binding</keyword>
<dbReference type="Gene3D" id="2.30.30.750">
    <property type="match status" value="1"/>
</dbReference>
<dbReference type="InterPro" id="IPR041106">
    <property type="entry name" value="XRN1_D2_D3"/>
</dbReference>
<name>A0AAN7BPG7_9PEZI</name>
<accession>A0AAN7BPG7</accession>
<keyword evidence="3 5" id="KW-0269">Exonuclease</keyword>
<feature type="compositionally biased region" description="Basic residues" evidence="6">
    <location>
        <begin position="1395"/>
        <end position="1404"/>
    </location>
</feature>
<dbReference type="Pfam" id="PF03159">
    <property type="entry name" value="XRN_N"/>
    <property type="match status" value="1"/>
</dbReference>
<evidence type="ECO:0000313" key="12">
    <source>
        <dbReference type="EMBL" id="KAK4227096.1"/>
    </source>
</evidence>
<dbReference type="InterPro" id="IPR040992">
    <property type="entry name" value="XRN1_D1"/>
</dbReference>
<dbReference type="InterPro" id="IPR047007">
    <property type="entry name" value="XRN1_D1_sf"/>
</dbReference>
<dbReference type="GO" id="GO:0005634">
    <property type="term" value="C:nucleus"/>
    <property type="evidence" value="ECO:0007669"/>
    <property type="project" value="TreeGrafter"/>
</dbReference>
<dbReference type="PIRSF" id="PIRSF006743">
    <property type="entry name" value="Exonuclease_Xnr1"/>
    <property type="match status" value="1"/>
</dbReference>
<feature type="domain" description="5'-3' exoribonuclease 1 D1" evidence="10">
    <location>
        <begin position="717"/>
        <end position="905"/>
    </location>
</feature>
<feature type="domain" description="5'-3' exoribonuclease 1 SH3-like" evidence="9">
    <location>
        <begin position="1153"/>
        <end position="1223"/>
    </location>
</feature>
<reference evidence="12" key="2">
    <citation type="submission" date="2023-05" db="EMBL/GenBank/DDBJ databases">
        <authorList>
            <consortium name="Lawrence Berkeley National Laboratory"/>
            <person name="Steindorff A."/>
            <person name="Hensen N."/>
            <person name="Bonometti L."/>
            <person name="Westerberg I."/>
            <person name="Brannstrom I.O."/>
            <person name="Guillou S."/>
            <person name="Cros-Aarteil S."/>
            <person name="Calhoun S."/>
            <person name="Haridas S."/>
            <person name="Kuo A."/>
            <person name="Mondo S."/>
            <person name="Pangilinan J."/>
            <person name="Riley R."/>
            <person name="Labutti K."/>
            <person name="Andreopoulos B."/>
            <person name="Lipzen A."/>
            <person name="Chen C."/>
            <person name="Yanf M."/>
            <person name="Daum C."/>
            <person name="Ng V."/>
            <person name="Clum A."/>
            <person name="Ohm R."/>
            <person name="Martin F."/>
            <person name="Silar P."/>
            <person name="Natvig D."/>
            <person name="Lalanne C."/>
            <person name="Gautier V."/>
            <person name="Ament-Velasquez S.L."/>
            <person name="Kruys A."/>
            <person name="Hutchinson M.I."/>
            <person name="Powell A.J."/>
            <person name="Barry K."/>
            <person name="Miller A.N."/>
            <person name="Grigoriev I.V."/>
            <person name="Debuchy R."/>
            <person name="Gladieux P."/>
            <person name="Thoren M.H."/>
            <person name="Johannesson H."/>
        </authorList>
    </citation>
    <scope>NUCLEOTIDE SEQUENCE</scope>
    <source>
        <strain evidence="12">CBS 990.96</strain>
    </source>
</reference>
<dbReference type="GO" id="GO:0004534">
    <property type="term" value="F:5'-3' RNA exonuclease activity"/>
    <property type="evidence" value="ECO:0007669"/>
    <property type="project" value="TreeGrafter"/>
</dbReference>
<feature type="region of interest" description="Disordered" evidence="6">
    <location>
        <begin position="1260"/>
        <end position="1429"/>
    </location>
</feature>
<dbReference type="Gene3D" id="2.30.30.30">
    <property type="match status" value="1"/>
</dbReference>
<evidence type="ECO:0000256" key="1">
    <source>
        <dbReference type="ARBA" id="ARBA00022722"/>
    </source>
</evidence>
<dbReference type="FunFam" id="3.40.50.12390:FF:000002">
    <property type="entry name" value="5'-3' exoribonuclease 1"/>
    <property type="match status" value="1"/>
</dbReference>
<evidence type="ECO:0000256" key="4">
    <source>
        <dbReference type="ARBA" id="ARBA00038299"/>
    </source>
</evidence>
<feature type="domain" description="Xrn1 helical" evidence="8">
    <location>
        <begin position="275"/>
        <end position="667"/>
    </location>
</feature>
<dbReference type="Proteomes" id="UP001301958">
    <property type="component" value="Unassembled WGS sequence"/>
</dbReference>
<dbReference type="InterPro" id="IPR027073">
    <property type="entry name" value="5_3_exoribonuclease"/>
</dbReference>
<dbReference type="InterPro" id="IPR004859">
    <property type="entry name" value="Xrn1_N"/>
</dbReference>
<dbReference type="InterPro" id="IPR016494">
    <property type="entry name" value="5_3_exoribonuclease_1"/>
</dbReference>
<reference evidence="12" key="1">
    <citation type="journal article" date="2023" name="Mol. Phylogenet. Evol.">
        <title>Genome-scale phylogeny and comparative genomics of the fungal order Sordariales.</title>
        <authorList>
            <person name="Hensen N."/>
            <person name="Bonometti L."/>
            <person name="Westerberg I."/>
            <person name="Brannstrom I.O."/>
            <person name="Guillou S."/>
            <person name="Cros-Aarteil S."/>
            <person name="Calhoun S."/>
            <person name="Haridas S."/>
            <person name="Kuo A."/>
            <person name="Mondo S."/>
            <person name="Pangilinan J."/>
            <person name="Riley R."/>
            <person name="LaButti K."/>
            <person name="Andreopoulos B."/>
            <person name="Lipzen A."/>
            <person name="Chen C."/>
            <person name="Yan M."/>
            <person name="Daum C."/>
            <person name="Ng V."/>
            <person name="Clum A."/>
            <person name="Steindorff A."/>
            <person name="Ohm R.A."/>
            <person name="Martin F."/>
            <person name="Silar P."/>
            <person name="Natvig D.O."/>
            <person name="Lalanne C."/>
            <person name="Gautier V."/>
            <person name="Ament-Velasquez S.L."/>
            <person name="Kruys A."/>
            <person name="Hutchinson M.I."/>
            <person name="Powell A.J."/>
            <person name="Barry K."/>
            <person name="Miller A.N."/>
            <person name="Grigoriev I.V."/>
            <person name="Debuchy R."/>
            <person name="Gladieux P."/>
            <person name="Hiltunen Thoren M."/>
            <person name="Johannesson H."/>
        </authorList>
    </citation>
    <scope>NUCLEOTIDE SEQUENCE</scope>
    <source>
        <strain evidence="12">CBS 990.96</strain>
    </source>
</reference>
<dbReference type="Pfam" id="PF17846">
    <property type="entry name" value="XRN_M"/>
    <property type="match status" value="1"/>
</dbReference>
<evidence type="ECO:0000259" key="11">
    <source>
        <dbReference type="Pfam" id="PF18334"/>
    </source>
</evidence>
<dbReference type="CDD" id="cd18673">
    <property type="entry name" value="PIN_XRN1-2-like"/>
    <property type="match status" value="1"/>
</dbReference>
<dbReference type="PANTHER" id="PTHR12341:SF7">
    <property type="entry name" value="5'-3' EXORIBONUCLEASE 1"/>
    <property type="match status" value="1"/>
</dbReference>
<protein>
    <recommendedName>
        <fullName evidence="5">5'-3' exoribonuclease 1</fullName>
        <ecNumber evidence="5">3.1.13.-</ecNumber>
    </recommendedName>
</protein>
<feature type="domain" description="Exoribonuclease Xrn1 D2/D3" evidence="11">
    <location>
        <begin position="909"/>
        <end position="1135"/>
    </location>
</feature>
<dbReference type="EC" id="3.1.13.-" evidence="5"/>
<dbReference type="InterPro" id="IPR014722">
    <property type="entry name" value="Rib_uL2_dom2"/>
</dbReference>
<dbReference type="Pfam" id="PF18334">
    <property type="entry name" value="XRN1_D2_D3"/>
    <property type="match status" value="1"/>
</dbReference>
<organism evidence="12 13">
    <name type="scientific">Podospora fimiseda</name>
    <dbReference type="NCBI Taxonomy" id="252190"/>
    <lineage>
        <taxon>Eukaryota</taxon>
        <taxon>Fungi</taxon>
        <taxon>Dikarya</taxon>
        <taxon>Ascomycota</taxon>
        <taxon>Pezizomycotina</taxon>
        <taxon>Sordariomycetes</taxon>
        <taxon>Sordariomycetidae</taxon>
        <taxon>Sordariales</taxon>
        <taxon>Podosporaceae</taxon>
        <taxon>Podospora</taxon>
    </lineage>
</organism>
<dbReference type="Pfam" id="PF18129">
    <property type="entry name" value="SH3_12"/>
    <property type="match status" value="1"/>
</dbReference>
<dbReference type="Gene3D" id="3.40.50.12390">
    <property type="match status" value="2"/>
</dbReference>
<keyword evidence="5" id="KW-0963">Cytoplasm</keyword>
<feature type="compositionally biased region" description="Polar residues" evidence="6">
    <location>
        <begin position="1416"/>
        <end position="1429"/>
    </location>
</feature>
<evidence type="ECO:0000259" key="7">
    <source>
        <dbReference type="Pfam" id="PF03159"/>
    </source>
</evidence>
<dbReference type="InterPro" id="IPR047008">
    <property type="entry name" value="XRN1_SH3_sf"/>
</dbReference>
<dbReference type="Gene3D" id="1.25.40.1050">
    <property type="match status" value="1"/>
</dbReference>
<evidence type="ECO:0000256" key="3">
    <source>
        <dbReference type="ARBA" id="ARBA00022839"/>
    </source>
</evidence>
<dbReference type="GO" id="GO:0000184">
    <property type="term" value="P:nuclear-transcribed mRNA catabolic process, nonsense-mediated decay"/>
    <property type="evidence" value="ECO:0007669"/>
    <property type="project" value="UniProtKB-KW"/>
</dbReference>
<comment type="similarity">
    <text evidence="4 5">Belongs to the 5'-3' exonuclease family.</text>
</comment>
<feature type="compositionally biased region" description="Polar residues" evidence="6">
    <location>
        <begin position="1312"/>
        <end position="1327"/>
    </location>
</feature>
<keyword evidence="5" id="KW-0866">Nonsense-mediated mRNA decay</keyword>
<evidence type="ECO:0000313" key="13">
    <source>
        <dbReference type="Proteomes" id="UP001301958"/>
    </source>
</evidence>
<comment type="function">
    <text evidence="5">Multifunctional protein that exhibits several independent functions at different levels of the cellular processes. 5'-3' exonuclease component of the nonsense-mediated mRNA decay (NMD) which is a highly conserved mRNA degradation pathway, an RNA surveillance system whose role is to identify and rid cells of mRNA with premature termination codons and thus prevents accumulation of potentially harmful truncated proteins.</text>
</comment>
<keyword evidence="13" id="KW-1185">Reference proteome</keyword>
<dbReference type="InterPro" id="IPR041385">
    <property type="entry name" value="SH3_12"/>
</dbReference>
<keyword evidence="1 5" id="KW-0540">Nuclease</keyword>
<evidence type="ECO:0000259" key="9">
    <source>
        <dbReference type="Pfam" id="PF18129"/>
    </source>
</evidence>
<evidence type="ECO:0000259" key="10">
    <source>
        <dbReference type="Pfam" id="PF18332"/>
    </source>
</evidence>
<dbReference type="Gene3D" id="2.170.260.40">
    <property type="match status" value="1"/>
</dbReference>
<sequence length="1429" mass="160876">MGVPKFFRWLSERYPAISQLIAENRIPEFDCLYLDMNGIIHNCTHKDSDDVSFRMTEEEMFIAIFNYIEHLFGKIKPKKLFFMAIDGVAPRAKMNQQRARRFRTALDAERARDKAIAQGKELPKEEPFDSNCITPGTEFMAKLSNQLKYFINKKVSEDKDWQQPEIVLSGHEVPGEGEHKIMEYIRNARAQPDYNPNVRHCLYGLDADLIMLGLLSHDPHFCLLREEVTFGRQQKHKSKDLEHQNFYLMHLCIVREYLELEFQELKQPGAMNFPFDMEKVIDDFILMAFFVGNDFLPNLPRFHINEGALATMFRIYKEVLPKCDGYINENGRVNLKRLGVLLEELAREEYRFFEHENEDSSWLRGKKMLENDAAEAARAKAKGKLIITSGQKALWKQKIRKFMTNRNSQTLDLGTELKAEDRKFVQDLADAAHLEWATKEDDDGHRHLILTFPTRDDEDEDDEEAQSASLRIVKKYDSAQVLDLTAADAQAVMEAKYKEKFQEWKDNYYADKFPEWADEKEEGLRKLTENYVQGIQWVLYYYYRGIASWPWFYQYHYSPMVSDVMKGLNADLNFKLGQPFRPNEQLMGVLPDRSKKIVPEIYWDLMTNPESPIIDFYPRDFELDMNGKRMDWEAVVKIPFIDEKRLLDAMAPKNELLSDDEKARNDFGVALKFTYSPDVNFAYPSSLVDVFPDIPNCHCIENIFELPPVEGLEYRAGLTDGALLNASALAGFPSLATLPYSASLGFHGVNVFQQDSRNESMIVNVLGTDQRTNVEAAKVKLGQRCFVGYPFLQEAKIVRVSDELFDYTLTKDGSGQVISTPHSNRDIEQWSQKSDRIENFYSKRLGILIGPVESLVHVQMLKGLIKTDEGATVKEYGDIPGMETDYAAQTIVDEVVHEDERFIEKAALPLEEEFPLKSIGFFLGEFNYGRPLEVSGYINGRLQVWLSTFDQGREPDFAKRVIQNAQRGNHYMPSYAVARQLDLHPLALSKITSSFFVRTVGDLRINLGLNLKFEGKKQKVLGYSRKSETGWEFSTAAVHLIVDYMTKFPDLFAGIKRNPSGAELRETDLWSDPAVASARVKEIGGWVKTLKTSSMERVPLDAEQLDSNIVMQLANEADNLKVSMIPVTSKKMNSVPRNAVLRPEDAEHRLGNQKFALGDRVVYVARTGKVPIAFRGTVVGISRTPTAKLLDVVFDVTFMSGTTLGDRCPPFRGQTVASTTLLNLTYRQVVAESKTQLAKQPVSPSVTTLTAHGGYQLDGKRYQDATAPPPLAGTWRGALSGGHRGGRGGQNQRGAMHGNLPYRPAQQGGNQGYNSDSQGGHANQHHAQNGYRGRGRGDGHRGNFAHRGGYGRGGHASSHAPVANGEGVQHPASAPPGPAYGAVPPPSSLDAPRGGRGRGGRGGRGRGGGRGGRGGSQQQQQNAASTPSN</sequence>
<comment type="caution">
    <text evidence="12">The sequence shown here is derived from an EMBL/GenBank/DDBJ whole genome shotgun (WGS) entry which is preliminary data.</text>
</comment>
<feature type="compositionally biased region" description="Pro residues" evidence="6">
    <location>
        <begin position="1373"/>
        <end position="1387"/>
    </location>
</feature>
<keyword evidence="2 5" id="KW-0378">Hydrolase</keyword>
<dbReference type="PANTHER" id="PTHR12341">
    <property type="entry name" value="5'-&gt;3' EXORIBONUCLEASE"/>
    <property type="match status" value="1"/>
</dbReference>
<evidence type="ECO:0000256" key="2">
    <source>
        <dbReference type="ARBA" id="ARBA00022801"/>
    </source>
</evidence>
<dbReference type="EMBL" id="MU865336">
    <property type="protein sequence ID" value="KAK4227096.1"/>
    <property type="molecule type" value="Genomic_DNA"/>
</dbReference>
<proteinExistence type="inferred from homology"/>
<feature type="compositionally biased region" description="Gly residues" evidence="6">
    <location>
        <begin position="1405"/>
        <end position="1415"/>
    </location>
</feature>
<dbReference type="Pfam" id="PF18332">
    <property type="entry name" value="XRN1_D1"/>
    <property type="match status" value="1"/>
</dbReference>
<evidence type="ECO:0000259" key="8">
    <source>
        <dbReference type="Pfam" id="PF17846"/>
    </source>
</evidence>
<gene>
    <name evidence="12" type="ORF">QBC38DRAFT_206410</name>
</gene>
<dbReference type="GO" id="GO:0016075">
    <property type="term" value="P:rRNA catabolic process"/>
    <property type="evidence" value="ECO:0007669"/>
    <property type="project" value="TreeGrafter"/>
</dbReference>
<dbReference type="InterPro" id="IPR041412">
    <property type="entry name" value="Xrn1_helical"/>
</dbReference>
<dbReference type="GO" id="GO:0003723">
    <property type="term" value="F:RNA binding"/>
    <property type="evidence" value="ECO:0007669"/>
    <property type="project" value="UniProtKB-KW"/>
</dbReference>
<feature type="compositionally biased region" description="Gly residues" evidence="6">
    <location>
        <begin position="1279"/>
        <end position="1291"/>
    </location>
</feature>
<evidence type="ECO:0000256" key="6">
    <source>
        <dbReference type="SAM" id="MobiDB-lite"/>
    </source>
</evidence>